<dbReference type="Gene3D" id="3.20.20.80">
    <property type="entry name" value="Glycosidases"/>
    <property type="match status" value="1"/>
</dbReference>
<evidence type="ECO:0000313" key="3">
    <source>
        <dbReference type="Proteomes" id="UP001500279"/>
    </source>
</evidence>
<reference evidence="2 3" key="1">
    <citation type="journal article" date="2019" name="Int. J. Syst. Evol. Microbiol.">
        <title>The Global Catalogue of Microorganisms (GCM) 10K type strain sequencing project: providing services to taxonomists for standard genome sequencing and annotation.</title>
        <authorList>
            <consortium name="The Broad Institute Genomics Platform"/>
            <consortium name="The Broad Institute Genome Sequencing Center for Infectious Disease"/>
            <person name="Wu L."/>
            <person name="Ma J."/>
        </authorList>
    </citation>
    <scope>NUCLEOTIDE SEQUENCE [LARGE SCALE GENOMIC DNA]</scope>
    <source>
        <strain evidence="2 3">JCM 15503</strain>
    </source>
</reference>
<gene>
    <name evidence="2" type="ORF">GCM10009107_55520</name>
</gene>
<organism evidence="2 3">
    <name type="scientific">Ideonella azotifigens</name>
    <dbReference type="NCBI Taxonomy" id="513160"/>
    <lineage>
        <taxon>Bacteria</taxon>
        <taxon>Pseudomonadati</taxon>
        <taxon>Pseudomonadota</taxon>
        <taxon>Betaproteobacteria</taxon>
        <taxon>Burkholderiales</taxon>
        <taxon>Sphaerotilaceae</taxon>
        <taxon>Ideonella</taxon>
    </lineage>
</organism>
<comment type="caution">
    <text evidence="2">The sequence shown here is derived from an EMBL/GenBank/DDBJ whole genome shotgun (WGS) entry which is preliminary data.</text>
</comment>
<keyword evidence="3" id="KW-1185">Reference proteome</keyword>
<dbReference type="GO" id="GO:0016787">
    <property type="term" value="F:hydrolase activity"/>
    <property type="evidence" value="ECO:0007669"/>
    <property type="project" value="UniProtKB-KW"/>
</dbReference>
<protein>
    <submittedName>
        <fullName evidence="2">Glycoside hydrolase</fullName>
    </submittedName>
</protein>
<keyword evidence="2" id="KW-0378">Hydrolase</keyword>
<evidence type="ECO:0000313" key="2">
    <source>
        <dbReference type="EMBL" id="GAA0766989.1"/>
    </source>
</evidence>
<dbReference type="InterPro" id="IPR017853">
    <property type="entry name" value="GH"/>
</dbReference>
<sequence>MAGEVHASDSLGRFEVDGATDGASVTARAIGYARFQGIVASSAPLVIALTPLRPKALYLSVYGIGSATLRGDALKLIDETELNALVIDVKGDRGFVPYRSAALAASGLTQTLVTVTDMPTLLRTLHQRGLYLIARIVSFKDEPYATAHPAWAVHDAHGNVWKDREGLPWIDPFCREAWERNLALAEEAAALGFDEIQFDYLRFPDATGLVFSEPDTEDRRVAAINGFLDAAQHRLARYNVFVAADIFGYVAWNSNDTHIGQQLEAIVKHVDYLSPMLYPSGFSFGIPGYRDPVAAPHEIVENSLRRAIVRTGLPGLRFRPWLQAFRDYAFDRRAFGEREIRSQIDGADDVGTDGWMLWNPNNRYGEGGLEADTQGSSP</sequence>
<accession>A0ABN1KHH8</accession>
<dbReference type="RefSeq" id="WP_231012964.1">
    <property type="nucleotide sequence ID" value="NZ_BAAAEW010000045.1"/>
</dbReference>
<name>A0ABN1KHH8_9BURK</name>
<dbReference type="Proteomes" id="UP001500279">
    <property type="component" value="Unassembled WGS sequence"/>
</dbReference>
<proteinExistence type="predicted"/>
<dbReference type="Pfam" id="PF13200">
    <property type="entry name" value="DUF4015"/>
    <property type="match status" value="1"/>
</dbReference>
<feature type="domain" description="DUF4015" evidence="1">
    <location>
        <begin position="56"/>
        <end position="364"/>
    </location>
</feature>
<dbReference type="SUPFAM" id="SSF51445">
    <property type="entry name" value="(Trans)glycosidases"/>
    <property type="match status" value="1"/>
</dbReference>
<evidence type="ECO:0000259" key="1">
    <source>
        <dbReference type="Pfam" id="PF13200"/>
    </source>
</evidence>
<dbReference type="EMBL" id="BAAAEW010000045">
    <property type="protein sequence ID" value="GAA0766989.1"/>
    <property type="molecule type" value="Genomic_DNA"/>
</dbReference>
<dbReference type="InterPro" id="IPR025275">
    <property type="entry name" value="DUF4015"/>
</dbReference>